<sequence length="1384" mass="157820">MEYLTVDVEKNKFITKFGYSYLITDVQNIFSHASLAFELMHNRHLCEKYVMFIAPMQGMNVIAFTLEWDASAQIMFNTLSTESPNGSQAMSNALKTFSKFIKIYLHSVKVEKGDPFQCQPYATTFHLPLHRHLAYALMQALSVGDHFAEIATKTILSDEIFLRQVILHPIRIQVVRAEYLAGMWIRNGGMIRNSVIYFDRPSLTFGCQTLDLFLCRISAANMNQEFFWKIVVKSFHLEDCFSFDEDFRESMSNGRIITSKSWISFVFDGCLRFLLDILVPQVGKNVTLESELRAELVCALSFGSSPHSKLRQSIPARGIRIDEKYSLIFDKVLNEISDFSQPDQGEMYQGGLYTLKESVWAQEFDPVLCRMRCNNAREFHSLVIKAEERDLARLKQSNSEDRKWNAQHLWLGYRLVNFDAKGCFEAIQPAWALLTQPTFFYIMQFILNRWLISEQEQNLILQEAVYLLTLSVKFVSSNCFEQAHIVDKLYHCPTDQSFGAFDNFTTDYHGLEIKDSNDRRHSILSFFTYATANESSILDLLLAHFLKAEEAIDPKMTKAKIYSKLMKSFINKDPKSLDRIFGSASEYLGRLLCLLYHSDSVSKKFIDHLYETQVFKNAENQLESIKIDQGISEEPSTTAFKEKKLLAKRKQTALIQSQKLKQAKVMQKMMKIEGLSLTEIEDMDAKQVKTDEVFVYECPICNDSSTNTLNDLMGLMVHVQSNGVMDSVLDVPFSRRTRRNWNQAKDAMLSEVYSDLARFVRLPSGISACTCGHTAHLACFQAYTDTVVASNSAQQMPFTDKIYSCPMCRQSVNAILPLKPELSSEKLRLSLNYADESVLPEAAARIEECILLKHGLEQNPPDLDNYQNAFVSFEKVCRQINKFRRVDADLSFSQEQMFTLLRAKGQSLVLGIVKNNIEHQQLLSRKKISNKKPSRKFNLIKHLLFGSRLSSTEETGRSTDQQETSDEFGKLLGNQFATDISHGQSKANMPPLLLFDCKSLLLRVCTYILGNNLLDSDKFELCKIVYRHVLCMALCQIALHVLVRISKESVEELLSGGLLLEMKDKNELAEACDFVCKSMQPCLSCFFNHLQPSVNVQGPASEAIDLLLSLSESTCSELTRFFINLVDEHNLCNLLDHLVLSQPSSSTTQADFGGLELMQLPDFYSKSHIDLHEMVFGSRNVLTSITFTKPSLVEWVRELDHAMFEQTANIIIAEDIVEWREPGLLTLPYSFDDLFSLFFGAICRTCNTSPPSPMICLICGEVICLDKCCSVSMPGGYTSNEIEKHSVECGSGCACFLSLHSTLVVITRNSQALIWGSVFLDSYGEEDRNLRRGKPLYLSKHRMDCLQKGWLEHNFIGKSNNGLRTWFPMEHVRQFLKDSHYYSY</sequence>
<dbReference type="PANTHER" id="PTHR21497:SF39">
    <property type="entry name" value="E3 UBIQUITIN-PROTEIN LIGASE UBR3"/>
    <property type="match status" value="1"/>
</dbReference>
<evidence type="ECO:0000259" key="2">
    <source>
        <dbReference type="Pfam" id="PF18995"/>
    </source>
</evidence>
<dbReference type="GO" id="GO:0005737">
    <property type="term" value="C:cytoplasm"/>
    <property type="evidence" value="ECO:0007669"/>
    <property type="project" value="TreeGrafter"/>
</dbReference>
<dbReference type="Pfam" id="PF18995">
    <property type="entry name" value="PRT6_C"/>
    <property type="match status" value="1"/>
</dbReference>
<feature type="domain" description="E3 ubiquitin-protein ligase UBR-like C-terminal" evidence="2">
    <location>
        <begin position="924"/>
        <end position="1351"/>
    </location>
</feature>
<dbReference type="InterPro" id="IPR039164">
    <property type="entry name" value="UBR1-like"/>
</dbReference>
<evidence type="ECO:0000313" key="5">
    <source>
        <dbReference type="WBParaSite" id="jg23348"/>
    </source>
</evidence>
<keyword evidence="1" id="KW-0863">Zinc-finger</keyword>
<evidence type="ECO:0000256" key="1">
    <source>
        <dbReference type="RuleBase" id="RU366018"/>
    </source>
</evidence>
<proteinExistence type="inferred from homology"/>
<keyword evidence="1" id="KW-0833">Ubl conjugation pathway</keyword>
<comment type="function">
    <text evidence="1">Ubiquitin ligase protein which is a component of the N-end rule pathway. Recognizes and binds to proteins bearing specific N-terminal residues that are destabilizing according to the N-end rule, leading to their ubiquitination and subsequent degradation.</text>
</comment>
<dbReference type="Pfam" id="PF22960">
    <property type="entry name" value="WHD_UBR1"/>
    <property type="match status" value="1"/>
</dbReference>
<feature type="domain" description="E3 ubiquitin-protein ligase UBR1-like winged-helix" evidence="3">
    <location>
        <begin position="292"/>
        <end position="385"/>
    </location>
</feature>
<dbReference type="WBParaSite" id="jg23348">
    <property type="protein sequence ID" value="jg23348"/>
    <property type="gene ID" value="jg23348"/>
</dbReference>
<comment type="catalytic activity">
    <reaction evidence="1">
        <text>S-ubiquitinyl-[E2 ubiquitin-conjugating enzyme]-L-cysteine + [acceptor protein]-L-lysine = [E2 ubiquitin-conjugating enzyme]-L-cysteine + N(6)-ubiquitinyl-[acceptor protein]-L-lysine.</text>
        <dbReference type="EC" id="2.3.2.27"/>
    </reaction>
</comment>
<dbReference type="Gene3D" id="3.30.40.10">
    <property type="entry name" value="Zinc/RING finger domain, C3HC4 (zinc finger)"/>
    <property type="match status" value="1"/>
</dbReference>
<reference evidence="5" key="1">
    <citation type="submission" date="2022-11" db="UniProtKB">
        <authorList>
            <consortium name="WormBaseParasite"/>
        </authorList>
    </citation>
    <scope>IDENTIFICATION</scope>
</reference>
<dbReference type="GO" id="GO:0061630">
    <property type="term" value="F:ubiquitin protein ligase activity"/>
    <property type="evidence" value="ECO:0007669"/>
    <property type="project" value="UniProtKB-UniRule"/>
</dbReference>
<keyword evidence="1" id="KW-0808">Transferase</keyword>
<dbReference type="InterPro" id="IPR055194">
    <property type="entry name" value="UBR1-like_WH"/>
</dbReference>
<dbReference type="PANTHER" id="PTHR21497">
    <property type="entry name" value="UBIQUITIN LIGASE E3 ALPHA-RELATED"/>
    <property type="match status" value="1"/>
</dbReference>
<evidence type="ECO:0000313" key="4">
    <source>
        <dbReference type="Proteomes" id="UP000887574"/>
    </source>
</evidence>
<dbReference type="GO" id="GO:0071596">
    <property type="term" value="P:ubiquitin-dependent protein catabolic process via the N-end rule pathway"/>
    <property type="evidence" value="ECO:0007669"/>
    <property type="project" value="UniProtKB-UniRule"/>
</dbReference>
<dbReference type="Proteomes" id="UP000887574">
    <property type="component" value="Unplaced"/>
</dbReference>
<dbReference type="EC" id="2.3.2.27" evidence="1"/>
<dbReference type="GO" id="GO:0008270">
    <property type="term" value="F:zinc ion binding"/>
    <property type="evidence" value="ECO:0007669"/>
    <property type="project" value="UniProtKB-UniRule"/>
</dbReference>
<keyword evidence="4" id="KW-1185">Reference proteome</keyword>
<keyword evidence="1" id="KW-0862">Zinc</keyword>
<comment type="pathway">
    <text evidence="1">Protein modification; protein ubiquitination.</text>
</comment>
<dbReference type="GO" id="GO:0000151">
    <property type="term" value="C:ubiquitin ligase complex"/>
    <property type="evidence" value="ECO:0007669"/>
    <property type="project" value="TreeGrafter"/>
</dbReference>
<dbReference type="InterPro" id="IPR013083">
    <property type="entry name" value="Znf_RING/FYVE/PHD"/>
</dbReference>
<dbReference type="InterPro" id="IPR044046">
    <property type="entry name" value="E3_ligase_UBR-like_C"/>
</dbReference>
<name>A0A915DUL2_9BILA</name>
<organism evidence="4 5">
    <name type="scientific">Ditylenchus dipsaci</name>
    <dbReference type="NCBI Taxonomy" id="166011"/>
    <lineage>
        <taxon>Eukaryota</taxon>
        <taxon>Metazoa</taxon>
        <taxon>Ecdysozoa</taxon>
        <taxon>Nematoda</taxon>
        <taxon>Chromadorea</taxon>
        <taxon>Rhabditida</taxon>
        <taxon>Tylenchina</taxon>
        <taxon>Tylenchomorpha</taxon>
        <taxon>Sphaerularioidea</taxon>
        <taxon>Anguinidae</taxon>
        <taxon>Anguininae</taxon>
        <taxon>Ditylenchus</taxon>
    </lineage>
</organism>
<keyword evidence="1" id="KW-0479">Metal-binding</keyword>
<evidence type="ECO:0000259" key="3">
    <source>
        <dbReference type="Pfam" id="PF22960"/>
    </source>
</evidence>
<accession>A0A915DUL2</accession>
<protein>
    <recommendedName>
        <fullName evidence="1">E3 ubiquitin-protein ligase</fullName>
        <ecNumber evidence="1">2.3.2.27</ecNumber>
    </recommendedName>
</protein>
<comment type="similarity">
    <text evidence="1">Belongs to the E3 ubiquitin-protein ligase UBR1-like family.</text>
</comment>
<dbReference type="GO" id="GO:0016567">
    <property type="term" value="P:protein ubiquitination"/>
    <property type="evidence" value="ECO:0007669"/>
    <property type="project" value="UniProtKB-UniRule"/>
</dbReference>